<feature type="domain" description="TauD/TfdA-like" evidence="4">
    <location>
        <begin position="134"/>
        <end position="300"/>
    </location>
</feature>
<dbReference type="InterPro" id="IPR014503">
    <property type="entry name" value="Clavaminate_syn-like"/>
</dbReference>
<keyword evidence="1" id="KW-0479">Metal-binding</keyword>
<evidence type="ECO:0000256" key="3">
    <source>
        <dbReference type="ARBA" id="ARBA00023004"/>
    </source>
</evidence>
<proteinExistence type="predicted"/>
<reference evidence="5" key="1">
    <citation type="journal article" date="2020" name="Nature">
        <title>Giant virus diversity and host interactions through global metagenomics.</title>
        <authorList>
            <person name="Schulz F."/>
            <person name="Roux S."/>
            <person name="Paez-Espino D."/>
            <person name="Jungbluth S."/>
            <person name="Walsh D.A."/>
            <person name="Denef V.J."/>
            <person name="McMahon K.D."/>
            <person name="Konstantinidis K.T."/>
            <person name="Eloe-Fadrosh E.A."/>
            <person name="Kyrpides N.C."/>
            <person name="Woyke T."/>
        </authorList>
    </citation>
    <scope>NUCLEOTIDE SEQUENCE</scope>
    <source>
        <strain evidence="5">GVMAG-M-3300023174-134</strain>
    </source>
</reference>
<dbReference type="Pfam" id="PF02668">
    <property type="entry name" value="TauD"/>
    <property type="match status" value="1"/>
</dbReference>
<dbReference type="SUPFAM" id="SSF51197">
    <property type="entry name" value="Clavaminate synthase-like"/>
    <property type="match status" value="1"/>
</dbReference>
<dbReference type="InterPro" id="IPR003819">
    <property type="entry name" value="TauD/TfdA-like"/>
</dbReference>
<dbReference type="GO" id="GO:0005506">
    <property type="term" value="F:iron ion binding"/>
    <property type="evidence" value="ECO:0007669"/>
    <property type="project" value="InterPro"/>
</dbReference>
<dbReference type="EMBL" id="MN739577">
    <property type="protein sequence ID" value="QHT13879.1"/>
    <property type="molecule type" value="Genomic_DNA"/>
</dbReference>
<dbReference type="AlphaFoldDB" id="A0A6C0DD55"/>
<dbReference type="PIRSF" id="PIRSF019543">
    <property type="entry name" value="Clavaminate_syn"/>
    <property type="match status" value="1"/>
</dbReference>
<name>A0A6C0DD55_9ZZZZ</name>
<sequence>MVEITEDELDILKNLVKKITDSPSKNPDDFCNQTKILSKELPIRIQIELTNFVENGNENGFLLVSGLDLLDDNIPDTPSENTKKIGEKTILAKIQAIILSFVSDIIAYEAEGYGNIFQDIVPIQKMKMEQTSLSSGAELEIHTEQAFSKLRPDLLSLACLRGDPNAITYVLPAESIIDNLSDSDVELLKQPLWKTGVDLSFKLDGHEFIEGDIRGPSPILDQVYRSNGRHNLVFDQDLMFGINDDAERLIMKIVDIYYQHRISHNLKPGEIIIIDNRYAVHGRSPFQPKYDGKDRFLVRCFSVFDYNNSSYARGNDSRTVSAIYS</sequence>
<evidence type="ECO:0000313" key="5">
    <source>
        <dbReference type="EMBL" id="QHT13879.1"/>
    </source>
</evidence>
<keyword evidence="3" id="KW-0408">Iron</keyword>
<evidence type="ECO:0000256" key="2">
    <source>
        <dbReference type="ARBA" id="ARBA00023002"/>
    </source>
</evidence>
<dbReference type="Gene3D" id="3.60.130.10">
    <property type="entry name" value="Clavaminate synthase-like"/>
    <property type="match status" value="1"/>
</dbReference>
<organism evidence="5">
    <name type="scientific">viral metagenome</name>
    <dbReference type="NCBI Taxonomy" id="1070528"/>
    <lineage>
        <taxon>unclassified sequences</taxon>
        <taxon>metagenomes</taxon>
        <taxon>organismal metagenomes</taxon>
    </lineage>
</organism>
<dbReference type="GO" id="GO:0016491">
    <property type="term" value="F:oxidoreductase activity"/>
    <property type="evidence" value="ECO:0007669"/>
    <property type="project" value="UniProtKB-KW"/>
</dbReference>
<protein>
    <recommendedName>
        <fullName evidence="4">TauD/TfdA-like domain-containing protein</fullName>
    </recommendedName>
</protein>
<accession>A0A6C0DD55</accession>
<evidence type="ECO:0000259" key="4">
    <source>
        <dbReference type="Pfam" id="PF02668"/>
    </source>
</evidence>
<dbReference type="InterPro" id="IPR042098">
    <property type="entry name" value="TauD-like_sf"/>
</dbReference>
<evidence type="ECO:0000256" key="1">
    <source>
        <dbReference type="ARBA" id="ARBA00022723"/>
    </source>
</evidence>
<keyword evidence="2" id="KW-0560">Oxidoreductase</keyword>